<dbReference type="InterPro" id="IPR013809">
    <property type="entry name" value="ENTH"/>
</dbReference>
<proteinExistence type="predicted"/>
<feature type="domain" description="ENTH" evidence="2">
    <location>
        <begin position="12"/>
        <end position="153"/>
    </location>
</feature>
<dbReference type="Pfam" id="PF01417">
    <property type="entry name" value="ENTH"/>
    <property type="match status" value="1"/>
</dbReference>
<reference evidence="3" key="1">
    <citation type="submission" date="2013-12" db="EMBL/GenBank/DDBJ databases">
        <authorList>
            <person name="Genoscope - CEA"/>
        </authorList>
    </citation>
    <scope>NUCLEOTIDE SEQUENCE</scope>
    <source>
        <strain evidence="3">CBS 1993</strain>
    </source>
</reference>
<dbReference type="GO" id="GO:0030125">
    <property type="term" value="C:clathrin vesicle coat"/>
    <property type="evidence" value="ECO:0007669"/>
    <property type="project" value="TreeGrafter"/>
</dbReference>
<dbReference type="PROSITE" id="PS50942">
    <property type="entry name" value="ENTH"/>
    <property type="match status" value="1"/>
</dbReference>
<sequence>MKPHGFVESLRQISHSHGSFSKKVKDATNNDPWGPTGSTLNEISKGSSQIRNLQPLIKVISKRLSSTDPKRWRKILKTLTLVLFVIQVGAIEFVNWCKANQNLFSRFHRFEVTNGIDYHLTVAQEQEQTKNIRNKSDLIMSLLQDDSNLQTKRTSFHRLRSDMSNPGDSHDTTYDYEEEIDEVERVVFPARGTRSLDLNRQEIFGKFEDSNGGFSSDDSMELDSPAVVNRRRQLSILMEESEEISRSRKGSVSELANSGISRTATMPTRRFHHPIVPVLKKPVAPTQKLPFQISVKTAPVVQPD</sequence>
<dbReference type="AlphaFoldDB" id="W6MNG3"/>
<dbReference type="Gene3D" id="1.25.40.90">
    <property type="match status" value="1"/>
</dbReference>
<dbReference type="OrthoDB" id="4033880at2759"/>
<feature type="compositionally biased region" description="Polar residues" evidence="1">
    <location>
        <begin position="29"/>
        <end position="46"/>
    </location>
</feature>
<dbReference type="GO" id="GO:0006897">
    <property type="term" value="P:endocytosis"/>
    <property type="evidence" value="ECO:0007669"/>
    <property type="project" value="TreeGrafter"/>
</dbReference>
<dbReference type="SMART" id="SM00273">
    <property type="entry name" value="ENTH"/>
    <property type="match status" value="1"/>
</dbReference>
<dbReference type="GO" id="GO:0005886">
    <property type="term" value="C:plasma membrane"/>
    <property type="evidence" value="ECO:0007669"/>
    <property type="project" value="TreeGrafter"/>
</dbReference>
<dbReference type="GeneID" id="34521198"/>
<name>W6MNG3_9ASCO</name>
<dbReference type="EMBL" id="HG793128">
    <property type="protein sequence ID" value="CDK27818.1"/>
    <property type="molecule type" value="Genomic_DNA"/>
</dbReference>
<dbReference type="RefSeq" id="XP_022459810.1">
    <property type="nucleotide sequence ID" value="XM_022602248.1"/>
</dbReference>
<gene>
    <name evidence="3" type="ORF">KUCA_T00003797001</name>
</gene>
<dbReference type="GO" id="GO:0005543">
    <property type="term" value="F:phospholipid binding"/>
    <property type="evidence" value="ECO:0007669"/>
    <property type="project" value="TreeGrafter"/>
</dbReference>
<reference evidence="3" key="2">
    <citation type="submission" date="2014-02" db="EMBL/GenBank/DDBJ databases">
        <title>Complete DNA sequence of /Kuraishia capsulata/ illustrates novel genomic features among budding yeasts (/Saccharomycotina/).</title>
        <authorList>
            <person name="Morales L."/>
            <person name="Noel B."/>
            <person name="Porcel B."/>
            <person name="Marcet-Houben M."/>
            <person name="Hullo M-F."/>
            <person name="Sacerdot C."/>
            <person name="Tekaia F."/>
            <person name="Leh-Louis V."/>
            <person name="Despons L."/>
            <person name="Khanna V."/>
            <person name="Aury J-M."/>
            <person name="Barbe V."/>
            <person name="Couloux A."/>
            <person name="Labadie K."/>
            <person name="Pelletier E."/>
            <person name="Souciet J-L."/>
            <person name="Boekhout T."/>
            <person name="Gabaldon T."/>
            <person name="Wincker P."/>
            <person name="Dujon B."/>
        </authorList>
    </citation>
    <scope>NUCLEOTIDE SEQUENCE</scope>
    <source>
        <strain evidence="3">CBS 1993</strain>
    </source>
</reference>
<dbReference type="Proteomes" id="UP000019384">
    <property type="component" value="Unassembled WGS sequence"/>
</dbReference>
<feature type="region of interest" description="Disordered" evidence="1">
    <location>
        <begin position="19"/>
        <end position="46"/>
    </location>
</feature>
<dbReference type="GO" id="GO:0030276">
    <property type="term" value="F:clathrin binding"/>
    <property type="evidence" value="ECO:0007669"/>
    <property type="project" value="TreeGrafter"/>
</dbReference>
<dbReference type="HOGENOM" id="CLU_915465_0_0_1"/>
<evidence type="ECO:0000259" key="2">
    <source>
        <dbReference type="PROSITE" id="PS50942"/>
    </source>
</evidence>
<dbReference type="GO" id="GO:0007015">
    <property type="term" value="P:actin filament organization"/>
    <property type="evidence" value="ECO:0007669"/>
    <property type="project" value="TreeGrafter"/>
</dbReference>
<evidence type="ECO:0000256" key="1">
    <source>
        <dbReference type="SAM" id="MobiDB-lite"/>
    </source>
</evidence>
<organism evidence="3 4">
    <name type="scientific">Kuraishia capsulata CBS 1993</name>
    <dbReference type="NCBI Taxonomy" id="1382522"/>
    <lineage>
        <taxon>Eukaryota</taxon>
        <taxon>Fungi</taxon>
        <taxon>Dikarya</taxon>
        <taxon>Ascomycota</taxon>
        <taxon>Saccharomycotina</taxon>
        <taxon>Pichiomycetes</taxon>
        <taxon>Pichiales</taxon>
        <taxon>Pichiaceae</taxon>
        <taxon>Kuraishia</taxon>
    </lineage>
</organism>
<accession>W6MNG3</accession>
<evidence type="ECO:0000313" key="4">
    <source>
        <dbReference type="Proteomes" id="UP000019384"/>
    </source>
</evidence>
<dbReference type="InterPro" id="IPR008942">
    <property type="entry name" value="ENTH_VHS"/>
</dbReference>
<dbReference type="CDD" id="cd03571">
    <property type="entry name" value="ENTH"/>
    <property type="match status" value="1"/>
</dbReference>
<dbReference type="PANTHER" id="PTHR12276:SF110">
    <property type="entry name" value="EPSIN-1-RELATED"/>
    <property type="match status" value="1"/>
</dbReference>
<dbReference type="SUPFAM" id="SSF48464">
    <property type="entry name" value="ENTH/VHS domain"/>
    <property type="match status" value="1"/>
</dbReference>
<keyword evidence="4" id="KW-1185">Reference proteome</keyword>
<evidence type="ECO:0000313" key="3">
    <source>
        <dbReference type="EMBL" id="CDK27818.1"/>
    </source>
</evidence>
<protein>
    <recommendedName>
        <fullName evidence="2">ENTH domain-containing protein</fullName>
    </recommendedName>
</protein>
<dbReference type="PANTHER" id="PTHR12276">
    <property type="entry name" value="EPSIN/ENT-RELATED"/>
    <property type="match status" value="1"/>
</dbReference>
<dbReference type="GO" id="GO:0005768">
    <property type="term" value="C:endosome"/>
    <property type="evidence" value="ECO:0007669"/>
    <property type="project" value="TreeGrafter"/>
</dbReference>
<dbReference type="STRING" id="1382522.W6MNG3"/>